<dbReference type="InterPro" id="IPR000277">
    <property type="entry name" value="Cys/Met-Metab_PyrdxlP-dep_enz"/>
</dbReference>
<dbReference type="Pfam" id="PF01053">
    <property type="entry name" value="Cys_Met_Meta_PP"/>
    <property type="match status" value="1"/>
</dbReference>
<dbReference type="PANTHER" id="PTHR43500:SF1">
    <property type="entry name" value="CYSTATHIONINE BETA-LYASE-RELATED"/>
    <property type="match status" value="1"/>
</dbReference>
<dbReference type="PROSITE" id="PS00868">
    <property type="entry name" value="CYS_MET_METAB_PP"/>
    <property type="match status" value="1"/>
</dbReference>
<evidence type="ECO:0000256" key="8">
    <source>
        <dbReference type="PIRSR" id="PIRSR001434-2"/>
    </source>
</evidence>
<dbReference type="SUPFAM" id="SSF53383">
    <property type="entry name" value="PLP-dependent transferases"/>
    <property type="match status" value="1"/>
</dbReference>
<keyword evidence="3 8" id="KW-0663">Pyridoxal phosphate</keyword>
<keyword evidence="4 10" id="KW-0456">Lyase</keyword>
<dbReference type="InterPro" id="IPR015424">
    <property type="entry name" value="PyrdxlP-dep_Trfase"/>
</dbReference>
<reference evidence="10 11" key="1">
    <citation type="submission" date="2017-01" db="EMBL/GenBank/DDBJ databases">
        <title>Complete Genome Sequence of Paenalcaligenes hominis, Isolated from a paraplegic Patient with neurogenic bladder.</title>
        <authorList>
            <person name="Mukhopadhyay R."/>
            <person name="Joaquin J."/>
            <person name="Hogue R."/>
            <person name="Kilaru A."/>
            <person name="Jospin G."/>
            <person name="Mars K."/>
            <person name="Eisen J.A."/>
            <person name="Chaturvedi V."/>
        </authorList>
    </citation>
    <scope>NUCLEOTIDE SEQUENCE [LARGE SCALE GENOMIC DNA]</scope>
    <source>
        <strain evidence="10 11">15S00501</strain>
    </source>
</reference>
<dbReference type="OrthoDB" id="9805807at2"/>
<comment type="similarity">
    <text evidence="2 9">Belongs to the trans-sulfuration enzymes family.</text>
</comment>
<dbReference type="Gene3D" id="3.90.1150.10">
    <property type="entry name" value="Aspartate Aminotransferase, domain 1"/>
    <property type="match status" value="1"/>
</dbReference>
<dbReference type="CDD" id="cd00614">
    <property type="entry name" value="CGS_like"/>
    <property type="match status" value="1"/>
</dbReference>
<protein>
    <submittedName>
        <fullName evidence="10">Cystathionine beta-lyase</fullName>
    </submittedName>
</protein>
<dbReference type="EMBL" id="CP019697">
    <property type="protein sequence ID" value="AQS51601.1"/>
    <property type="molecule type" value="Genomic_DNA"/>
</dbReference>
<comment type="catalytic activity">
    <reaction evidence="7">
        <text>an S-substituted L-cysteine + H2O = a thiol + pyruvate + NH4(+)</text>
        <dbReference type="Rhea" id="RHEA:18121"/>
        <dbReference type="ChEBI" id="CHEBI:15361"/>
        <dbReference type="ChEBI" id="CHEBI:15377"/>
        <dbReference type="ChEBI" id="CHEBI:28938"/>
        <dbReference type="ChEBI" id="CHEBI:29256"/>
        <dbReference type="ChEBI" id="CHEBI:58717"/>
        <dbReference type="EC" id="4.4.1.13"/>
    </reaction>
</comment>
<dbReference type="GO" id="GO:0030170">
    <property type="term" value="F:pyridoxal phosphate binding"/>
    <property type="evidence" value="ECO:0007669"/>
    <property type="project" value="InterPro"/>
</dbReference>
<dbReference type="Gene3D" id="3.40.640.10">
    <property type="entry name" value="Type I PLP-dependent aspartate aminotransferase-like (Major domain)"/>
    <property type="match status" value="1"/>
</dbReference>
<dbReference type="PANTHER" id="PTHR43500">
    <property type="entry name" value="CYSTATHIONINE BETA-LYASE-RELATED"/>
    <property type="match status" value="1"/>
</dbReference>
<dbReference type="GO" id="GO:0019346">
    <property type="term" value="P:transsulfuration"/>
    <property type="evidence" value="ECO:0007669"/>
    <property type="project" value="InterPro"/>
</dbReference>
<evidence type="ECO:0000256" key="9">
    <source>
        <dbReference type="RuleBase" id="RU362118"/>
    </source>
</evidence>
<dbReference type="GO" id="GO:0019450">
    <property type="term" value="P:L-cysteine catabolic process to pyruvate"/>
    <property type="evidence" value="ECO:0007669"/>
    <property type="project" value="TreeGrafter"/>
</dbReference>
<gene>
    <name evidence="10" type="ORF">PAEH1_08550</name>
</gene>
<dbReference type="InterPro" id="IPR015421">
    <property type="entry name" value="PyrdxlP-dep_Trfase_major"/>
</dbReference>
<evidence type="ECO:0000313" key="11">
    <source>
        <dbReference type="Proteomes" id="UP000189369"/>
    </source>
</evidence>
<evidence type="ECO:0000256" key="4">
    <source>
        <dbReference type="ARBA" id="ARBA00023239"/>
    </source>
</evidence>
<organism evidence="10 11">
    <name type="scientific">Paenalcaligenes hominis</name>
    <dbReference type="NCBI Taxonomy" id="643674"/>
    <lineage>
        <taxon>Bacteria</taxon>
        <taxon>Pseudomonadati</taxon>
        <taxon>Pseudomonadota</taxon>
        <taxon>Betaproteobacteria</taxon>
        <taxon>Burkholderiales</taxon>
        <taxon>Alcaligenaceae</taxon>
        <taxon>Paenalcaligenes</taxon>
    </lineage>
</organism>
<dbReference type="InterPro" id="IPR006233">
    <property type="entry name" value="Cys_b_lyase_bac"/>
</dbReference>
<evidence type="ECO:0000256" key="5">
    <source>
        <dbReference type="ARBA" id="ARBA00046315"/>
    </source>
</evidence>
<evidence type="ECO:0000256" key="7">
    <source>
        <dbReference type="ARBA" id="ARBA00047625"/>
    </source>
</evidence>
<dbReference type="Proteomes" id="UP000189369">
    <property type="component" value="Chromosome"/>
</dbReference>
<evidence type="ECO:0000256" key="3">
    <source>
        <dbReference type="ARBA" id="ARBA00022898"/>
    </source>
</evidence>
<dbReference type="InterPro" id="IPR015422">
    <property type="entry name" value="PyrdxlP-dep_Trfase_small"/>
</dbReference>
<dbReference type="InterPro" id="IPR054542">
    <property type="entry name" value="Cys_met_metab_PP"/>
</dbReference>
<dbReference type="FunFam" id="3.40.640.10:FF:000046">
    <property type="entry name" value="Cystathionine gamma-lyase"/>
    <property type="match status" value="1"/>
</dbReference>
<accession>A0A1U9K0P3</accession>
<name>A0A1U9K0P3_9BURK</name>
<dbReference type="STRING" id="643674.PAEH1_08550"/>
<evidence type="ECO:0000256" key="1">
    <source>
        <dbReference type="ARBA" id="ARBA00001933"/>
    </source>
</evidence>
<sequence>MNKHHLQTVLQHVGQANFDPNTGAAPVAMPSMRTSTVRFKSLADLEQAMSDQHQGGRSVVYGRAGMDTHRALEDVFCELEDGKHAFLVPSGMAAISLGVLSFVEHGDHILVADSAYAPVRALDSGYLKKIGVEVSYCEPTVEAFQAALRPNTKMLYVESPGSLLLQMLDLPALSAFAKEHGLITVADNTWGSGLHYQPLRLGIDVAVISATKYIGGHSDFLMGAVVTARTDLVAHLQECHYALGYSVSADDVWLALRGVRTLPIRMRESATNAIKVCEALAQWPEVQQIYHPAWPNDPGHALWLRDATGSNGVLSVQLATDPERAVRFVNGLRLFGIGFSWGGFESLVQLVDTKTLTHHSYWQGHTSPLVRLHIGLEQPEDLIADLTQAWALSA</sequence>
<dbReference type="PIRSF" id="PIRSF001434">
    <property type="entry name" value="CGS"/>
    <property type="match status" value="1"/>
</dbReference>
<evidence type="ECO:0000313" key="10">
    <source>
        <dbReference type="EMBL" id="AQS51601.1"/>
    </source>
</evidence>
<comment type="cofactor">
    <cofactor evidence="1 9">
        <name>pyridoxal 5'-phosphate</name>
        <dbReference type="ChEBI" id="CHEBI:597326"/>
    </cofactor>
</comment>
<comment type="catalytic activity">
    <reaction evidence="6">
        <text>L,L-cystathionine + H2O = L-homocysteine + pyruvate + NH4(+)</text>
        <dbReference type="Rhea" id="RHEA:13965"/>
        <dbReference type="ChEBI" id="CHEBI:15361"/>
        <dbReference type="ChEBI" id="CHEBI:15377"/>
        <dbReference type="ChEBI" id="CHEBI:28938"/>
        <dbReference type="ChEBI" id="CHEBI:58161"/>
        <dbReference type="ChEBI" id="CHEBI:58199"/>
    </reaction>
</comment>
<evidence type="ECO:0000256" key="2">
    <source>
        <dbReference type="ARBA" id="ARBA00009077"/>
    </source>
</evidence>
<proteinExistence type="inferred from homology"/>
<evidence type="ECO:0000256" key="6">
    <source>
        <dbReference type="ARBA" id="ARBA00047517"/>
    </source>
</evidence>
<dbReference type="KEGG" id="phn:PAEH1_08550"/>
<dbReference type="AlphaFoldDB" id="A0A1U9K0P3"/>
<dbReference type="GO" id="GO:0047804">
    <property type="term" value="F:cysteine-S-conjugate beta-lyase activity"/>
    <property type="evidence" value="ECO:0007669"/>
    <property type="project" value="UniProtKB-EC"/>
</dbReference>
<comment type="pathway">
    <text evidence="5">Amino-acid biosynthesis; L-methionine biosynthesis via de novo pathway; L-homocysteine from L-cystathionine: step 1/1.</text>
</comment>
<feature type="modified residue" description="N6-(pyridoxal phosphate)lysine" evidence="8">
    <location>
        <position position="212"/>
    </location>
</feature>